<dbReference type="eggNOG" id="ENOG502S867">
    <property type="taxonomic scope" value="Eukaryota"/>
</dbReference>
<name>H3B094_LATCH</name>
<reference evidence="2" key="1">
    <citation type="submission" date="2011-08" db="EMBL/GenBank/DDBJ databases">
        <title>The draft genome of Latimeria chalumnae.</title>
        <authorList>
            <person name="Di Palma F."/>
            <person name="Alfoldi J."/>
            <person name="Johnson J."/>
            <person name="Berlin A."/>
            <person name="Gnerre S."/>
            <person name="Jaffe D."/>
            <person name="MacCallum I."/>
            <person name="Young S."/>
            <person name="Walker B.J."/>
            <person name="Lander E."/>
            <person name="Lindblad-Toh K."/>
        </authorList>
    </citation>
    <scope>NUCLEOTIDE SEQUENCE [LARGE SCALE GENOMIC DNA]</scope>
    <source>
        <strain evidence="2">Wild caught</strain>
    </source>
</reference>
<dbReference type="GeneTree" id="ENSGT00390000005457"/>
<proteinExistence type="predicted"/>
<evidence type="ECO:0000313" key="1">
    <source>
        <dbReference type="Ensembl" id="ENSLACP00000015315.1"/>
    </source>
</evidence>
<dbReference type="Ensembl" id="ENSLACT00000015421.1">
    <property type="protein sequence ID" value="ENSLACP00000015315.1"/>
    <property type="gene ID" value="ENSLACG00000013481.1"/>
</dbReference>
<dbReference type="InParanoid" id="H3B094"/>
<evidence type="ECO:0000313" key="2">
    <source>
        <dbReference type="Proteomes" id="UP000008672"/>
    </source>
</evidence>
<dbReference type="AlphaFoldDB" id="H3B094"/>
<organism evidence="1 2">
    <name type="scientific">Latimeria chalumnae</name>
    <name type="common">Coelacanth</name>
    <dbReference type="NCBI Taxonomy" id="7897"/>
    <lineage>
        <taxon>Eukaryota</taxon>
        <taxon>Metazoa</taxon>
        <taxon>Chordata</taxon>
        <taxon>Craniata</taxon>
        <taxon>Vertebrata</taxon>
        <taxon>Euteleostomi</taxon>
        <taxon>Coelacanthiformes</taxon>
        <taxon>Coelacanthidae</taxon>
        <taxon>Latimeria</taxon>
    </lineage>
</organism>
<reference evidence="1" key="3">
    <citation type="submission" date="2025-09" db="UniProtKB">
        <authorList>
            <consortium name="Ensembl"/>
        </authorList>
    </citation>
    <scope>IDENTIFICATION</scope>
</reference>
<keyword evidence="2" id="KW-1185">Reference proteome</keyword>
<protein>
    <submittedName>
        <fullName evidence="1">Uncharacterized protein</fullName>
    </submittedName>
</protein>
<dbReference type="OMA" id="KVICERT"/>
<dbReference type="HOGENOM" id="CLU_1890410_0_0_1"/>
<accession>H3B094</accession>
<dbReference type="EMBL" id="AFYH01090325">
    <property type="status" value="NOT_ANNOTATED_CDS"/>
    <property type="molecule type" value="Genomic_DNA"/>
</dbReference>
<dbReference type="Proteomes" id="UP000008672">
    <property type="component" value="Unassembled WGS sequence"/>
</dbReference>
<reference evidence="1" key="2">
    <citation type="submission" date="2025-08" db="UniProtKB">
        <authorList>
            <consortium name="Ensembl"/>
        </authorList>
    </citation>
    <scope>IDENTIFICATION</scope>
</reference>
<sequence>EEWLKHIVETDLPSLPCKQKVCLGELLTYSVSGGVVCTVCAKAKAGNNFAKGKIGTEWKLDYLKRHLSHVVHIESVGKIHSKNFVFGIQQMLTESPEACKLKGKLSAQQSSKAEQVKILIDNVLLAVQMNVSMSSVQEIHNHKVEYMSIPESWQTKNYTFEFLDSIS</sequence>